<dbReference type="Proteomes" id="UP000184184">
    <property type="component" value="Unassembled WGS sequence"/>
</dbReference>
<dbReference type="Pfam" id="PF02911">
    <property type="entry name" value="Formyl_trans_C"/>
    <property type="match status" value="1"/>
</dbReference>
<evidence type="ECO:0000259" key="9">
    <source>
        <dbReference type="Pfam" id="PF00551"/>
    </source>
</evidence>
<evidence type="ECO:0000256" key="6">
    <source>
        <dbReference type="ARBA" id="ARBA00022917"/>
    </source>
</evidence>
<dbReference type="Gene3D" id="3.10.25.10">
    <property type="entry name" value="Formyl transferase, C-terminal domain"/>
    <property type="match status" value="1"/>
</dbReference>
<organism evidence="11 12">
    <name type="scientific">Gracilibacillus kekensis</name>
    <dbReference type="NCBI Taxonomy" id="1027249"/>
    <lineage>
        <taxon>Bacteria</taxon>
        <taxon>Bacillati</taxon>
        <taxon>Bacillota</taxon>
        <taxon>Bacilli</taxon>
        <taxon>Bacillales</taxon>
        <taxon>Bacillaceae</taxon>
        <taxon>Gracilibacillus</taxon>
    </lineage>
</organism>
<dbReference type="GO" id="GO:0005829">
    <property type="term" value="C:cytosol"/>
    <property type="evidence" value="ECO:0007669"/>
    <property type="project" value="TreeGrafter"/>
</dbReference>
<dbReference type="RefSeq" id="WP_073201833.1">
    <property type="nucleotide sequence ID" value="NZ_FRCZ01000004.1"/>
</dbReference>
<dbReference type="InterPro" id="IPR036477">
    <property type="entry name" value="Formyl_transf_N_sf"/>
</dbReference>
<name>A0A1M7PEV3_9BACI</name>
<dbReference type="EMBL" id="FRCZ01000004">
    <property type="protein sequence ID" value="SHN15579.1"/>
    <property type="molecule type" value="Genomic_DNA"/>
</dbReference>
<dbReference type="InterPro" id="IPR005794">
    <property type="entry name" value="Fmt"/>
</dbReference>
<evidence type="ECO:0000259" key="10">
    <source>
        <dbReference type="Pfam" id="PF02911"/>
    </source>
</evidence>
<evidence type="ECO:0000313" key="11">
    <source>
        <dbReference type="EMBL" id="SHN15579.1"/>
    </source>
</evidence>
<dbReference type="SUPFAM" id="SSF53328">
    <property type="entry name" value="Formyltransferase"/>
    <property type="match status" value="1"/>
</dbReference>
<reference evidence="11 12" key="1">
    <citation type="submission" date="2016-11" db="EMBL/GenBank/DDBJ databases">
        <authorList>
            <person name="Jaros S."/>
            <person name="Januszkiewicz K."/>
            <person name="Wedrychowicz H."/>
        </authorList>
    </citation>
    <scope>NUCLEOTIDE SEQUENCE [LARGE SCALE GENOMIC DNA]</scope>
    <source>
        <strain evidence="11 12">CGMCC 1.10681</strain>
    </source>
</reference>
<accession>A0A1M7PEV3</accession>
<sequence length="312" mass="34399">MKKIIFMGTPDFAVPVLERLITEGYQIDLVVTQPDRPRGRKKILTPPPVKVAAEKHDIDVFQPEKIKDNYDEIKIRNPDLIVTAAFGQLLPKGLLDIPSYGCINVHASLLPKLRGGAPIHYAILEGHEKTGISIMYMAEKLDAGDVISQQEIKIADNDDVGSLHKKLAVVGSDLLAETIPRIFSEEINATPQDEQLATFAPNITREQEKINWNQSLQKVYNHIRGLYPWPVAFTTWRGKVFKVYEASKTNQSTTAKAGTIVATNEDGLIVATGDSQAIILTMVQPAGKKKMSASDFLRGVGSKMEVGEILGE</sequence>
<dbReference type="InterPro" id="IPR041711">
    <property type="entry name" value="Met-tRNA-FMT_N"/>
</dbReference>
<evidence type="ECO:0000256" key="8">
    <source>
        <dbReference type="HAMAP-Rule" id="MF_00182"/>
    </source>
</evidence>
<dbReference type="Gene3D" id="3.40.50.170">
    <property type="entry name" value="Formyl transferase, N-terminal domain"/>
    <property type="match status" value="1"/>
</dbReference>
<dbReference type="InterPro" id="IPR044135">
    <property type="entry name" value="Met-tRNA-FMT_C"/>
</dbReference>
<comment type="function">
    <text evidence="1 8">Attaches a formyl group to the free amino group of methionyl-tRNA(fMet). The formyl group appears to play a dual role in the initiator identity of N-formylmethionyl-tRNA by promoting its recognition by IF2 and preventing the misappropriation of this tRNA by the elongation apparatus.</text>
</comment>
<dbReference type="GO" id="GO:0004479">
    <property type="term" value="F:methionyl-tRNA formyltransferase activity"/>
    <property type="evidence" value="ECO:0007669"/>
    <property type="project" value="UniProtKB-UniRule"/>
</dbReference>
<dbReference type="PROSITE" id="PS00373">
    <property type="entry name" value="GART"/>
    <property type="match status" value="1"/>
</dbReference>
<dbReference type="Pfam" id="PF00551">
    <property type="entry name" value="Formyl_trans_N"/>
    <property type="match status" value="1"/>
</dbReference>
<feature type="domain" description="Formyl transferase C-terminal" evidence="10">
    <location>
        <begin position="202"/>
        <end position="299"/>
    </location>
</feature>
<dbReference type="AlphaFoldDB" id="A0A1M7PEV3"/>
<evidence type="ECO:0000256" key="3">
    <source>
        <dbReference type="ARBA" id="ARBA00012261"/>
    </source>
</evidence>
<evidence type="ECO:0000256" key="4">
    <source>
        <dbReference type="ARBA" id="ARBA00016014"/>
    </source>
</evidence>
<evidence type="ECO:0000256" key="1">
    <source>
        <dbReference type="ARBA" id="ARBA00002606"/>
    </source>
</evidence>
<evidence type="ECO:0000256" key="5">
    <source>
        <dbReference type="ARBA" id="ARBA00022679"/>
    </source>
</evidence>
<gene>
    <name evidence="8" type="primary">fmt</name>
    <name evidence="11" type="ORF">SAMN05216179_2130</name>
</gene>
<dbReference type="EC" id="2.1.2.9" evidence="3 8"/>
<protein>
    <recommendedName>
        <fullName evidence="4 8">Methionyl-tRNA formyltransferase</fullName>
        <ecNumber evidence="3 8">2.1.2.9</ecNumber>
    </recommendedName>
</protein>
<comment type="catalytic activity">
    <reaction evidence="7 8">
        <text>L-methionyl-tRNA(fMet) + (6R)-10-formyltetrahydrofolate = N-formyl-L-methionyl-tRNA(fMet) + (6S)-5,6,7,8-tetrahydrofolate + H(+)</text>
        <dbReference type="Rhea" id="RHEA:24380"/>
        <dbReference type="Rhea" id="RHEA-COMP:9952"/>
        <dbReference type="Rhea" id="RHEA-COMP:9953"/>
        <dbReference type="ChEBI" id="CHEBI:15378"/>
        <dbReference type="ChEBI" id="CHEBI:57453"/>
        <dbReference type="ChEBI" id="CHEBI:78530"/>
        <dbReference type="ChEBI" id="CHEBI:78844"/>
        <dbReference type="ChEBI" id="CHEBI:195366"/>
        <dbReference type="EC" id="2.1.2.9"/>
    </reaction>
</comment>
<dbReference type="InterPro" id="IPR001555">
    <property type="entry name" value="GART_AS"/>
</dbReference>
<dbReference type="InterPro" id="IPR005793">
    <property type="entry name" value="Formyl_trans_C"/>
</dbReference>
<dbReference type="FunFam" id="3.40.50.170:FF:000004">
    <property type="entry name" value="Methionyl-tRNA formyltransferase"/>
    <property type="match status" value="1"/>
</dbReference>
<evidence type="ECO:0000313" key="12">
    <source>
        <dbReference type="Proteomes" id="UP000184184"/>
    </source>
</evidence>
<dbReference type="FunFam" id="3.40.50.12230:FF:000001">
    <property type="entry name" value="Methionyl-tRNA formyltransferase"/>
    <property type="match status" value="1"/>
</dbReference>
<keyword evidence="6 8" id="KW-0648">Protein biosynthesis</keyword>
<proteinExistence type="inferred from homology"/>
<dbReference type="STRING" id="1027249.SAMN05216179_2130"/>
<dbReference type="CDD" id="cd08704">
    <property type="entry name" value="Met_tRNA_FMT_C"/>
    <property type="match status" value="1"/>
</dbReference>
<comment type="similarity">
    <text evidence="2 8">Belongs to the Fmt family.</text>
</comment>
<evidence type="ECO:0000256" key="2">
    <source>
        <dbReference type="ARBA" id="ARBA00010699"/>
    </source>
</evidence>
<dbReference type="HAMAP" id="MF_00182">
    <property type="entry name" value="Formyl_trans"/>
    <property type="match status" value="1"/>
</dbReference>
<dbReference type="PANTHER" id="PTHR11138">
    <property type="entry name" value="METHIONYL-TRNA FORMYLTRANSFERASE"/>
    <property type="match status" value="1"/>
</dbReference>
<dbReference type="InterPro" id="IPR002376">
    <property type="entry name" value="Formyl_transf_N"/>
</dbReference>
<dbReference type="InterPro" id="IPR011034">
    <property type="entry name" value="Formyl_transferase-like_C_sf"/>
</dbReference>
<dbReference type="OrthoDB" id="9802815at2"/>
<dbReference type="NCBIfam" id="TIGR00460">
    <property type="entry name" value="fmt"/>
    <property type="match status" value="1"/>
</dbReference>
<keyword evidence="5 8" id="KW-0808">Transferase</keyword>
<dbReference type="PANTHER" id="PTHR11138:SF5">
    <property type="entry name" value="METHIONYL-TRNA FORMYLTRANSFERASE, MITOCHONDRIAL"/>
    <property type="match status" value="1"/>
</dbReference>
<feature type="binding site" evidence="8">
    <location>
        <begin position="108"/>
        <end position="111"/>
    </location>
    <ligand>
        <name>(6S)-5,6,7,8-tetrahydrofolate</name>
        <dbReference type="ChEBI" id="CHEBI:57453"/>
    </ligand>
</feature>
<feature type="domain" description="Formyl transferase N-terminal" evidence="9">
    <location>
        <begin position="2"/>
        <end position="178"/>
    </location>
</feature>
<dbReference type="SUPFAM" id="SSF50486">
    <property type="entry name" value="FMT C-terminal domain-like"/>
    <property type="match status" value="1"/>
</dbReference>
<dbReference type="InterPro" id="IPR037022">
    <property type="entry name" value="Formyl_trans_C_sf"/>
</dbReference>
<dbReference type="CDD" id="cd08646">
    <property type="entry name" value="FMT_core_Met-tRNA-FMT_N"/>
    <property type="match status" value="1"/>
</dbReference>
<evidence type="ECO:0000256" key="7">
    <source>
        <dbReference type="ARBA" id="ARBA00048558"/>
    </source>
</evidence>
<keyword evidence="12" id="KW-1185">Reference proteome</keyword>